<dbReference type="PATRIC" id="fig|1053226.3.peg.5178"/>
<proteinExistence type="predicted"/>
<protein>
    <recommendedName>
        <fullName evidence="2">CAAX prenyl protease 2/Lysostaphin resistance protein A-like domain-containing protein</fullName>
    </recommendedName>
</protein>
<dbReference type="Pfam" id="PF02517">
    <property type="entry name" value="Rce1-like"/>
    <property type="match status" value="1"/>
</dbReference>
<evidence type="ECO:0000313" key="5">
    <source>
        <dbReference type="Proteomes" id="UP000006960"/>
    </source>
</evidence>
<gene>
    <name evidence="4" type="ORF">IIG_05078</name>
    <name evidence="3" type="ORF">IIG_05309</name>
</gene>
<dbReference type="HOGENOM" id="CLU_079560_2_0_9"/>
<reference evidence="3 5" key="1">
    <citation type="submission" date="2012-04" db="EMBL/GenBank/DDBJ databases">
        <title>The Genome Sequence of Bacillus cereus VD048.</title>
        <authorList>
            <consortium name="The Broad Institute Genome Sequencing Platform"/>
            <consortium name="The Broad Institute Genome Sequencing Center for Infectious Disease"/>
            <person name="Feldgarden M."/>
            <person name="Van der Auwera G.A."/>
            <person name="Mahillon J."/>
            <person name="Duprez V."/>
            <person name="Timmery S."/>
            <person name="Mattelet C."/>
            <person name="Dierick K."/>
            <person name="Sun M."/>
            <person name="Yu Z."/>
            <person name="Zhu L."/>
            <person name="Hu X."/>
            <person name="Shank E.B."/>
            <person name="Swiecicka I."/>
            <person name="Hansen B.M."/>
            <person name="Andrup L."/>
            <person name="Young S.K."/>
            <person name="Zeng Q."/>
            <person name="Gargeya S."/>
            <person name="Fitzgerald M."/>
            <person name="Haas B."/>
            <person name="Abouelleil A."/>
            <person name="Alvarado L."/>
            <person name="Arachchi H.M."/>
            <person name="Berlin A."/>
            <person name="Chapman S.B."/>
            <person name="Goldberg J."/>
            <person name="Griggs A."/>
            <person name="Gujja S."/>
            <person name="Hansen M."/>
            <person name="Howarth C."/>
            <person name="Imamovic A."/>
            <person name="Larimer J."/>
            <person name="McCowen C."/>
            <person name="Montmayeur A."/>
            <person name="Murphy C."/>
            <person name="Neiman D."/>
            <person name="Pearson M."/>
            <person name="Priest M."/>
            <person name="Roberts A."/>
            <person name="Saif S."/>
            <person name="Shea T."/>
            <person name="Sisk P."/>
            <person name="Sykes S."/>
            <person name="Wortman J."/>
            <person name="Nusbaum C."/>
            <person name="Birren B."/>
        </authorList>
    </citation>
    <scope>NUCLEOTIDE SEQUENCE [LARGE SCALE GENOMIC DNA]</scope>
    <source>
        <strain evidence="3 5">VD048</strain>
    </source>
</reference>
<name>J8H0R0_BACCE</name>
<accession>J8H0R0</accession>
<dbReference type="AlphaFoldDB" id="J8H0R0"/>
<dbReference type="PANTHER" id="PTHR36435:SF6">
    <property type="entry name" value="ABORTIVE INFECTION PROTEIN"/>
    <property type="match status" value="1"/>
</dbReference>
<dbReference type="EMBL" id="AHEU01000045">
    <property type="protein sequence ID" value="EJR26752.1"/>
    <property type="molecule type" value="Genomic_DNA"/>
</dbReference>
<organism evidence="3 5">
    <name type="scientific">Bacillus cereus VD048</name>
    <dbReference type="NCBI Taxonomy" id="1053226"/>
    <lineage>
        <taxon>Bacteria</taxon>
        <taxon>Bacillati</taxon>
        <taxon>Bacillota</taxon>
        <taxon>Bacilli</taxon>
        <taxon>Bacillales</taxon>
        <taxon>Bacillaceae</taxon>
        <taxon>Bacillus</taxon>
        <taxon>Bacillus cereus group</taxon>
    </lineage>
</organism>
<dbReference type="GO" id="GO:0080120">
    <property type="term" value="P:CAAX-box protein maturation"/>
    <property type="evidence" value="ECO:0007669"/>
    <property type="project" value="UniProtKB-ARBA"/>
</dbReference>
<feature type="transmembrane region" description="Helical" evidence="1">
    <location>
        <begin position="78"/>
        <end position="97"/>
    </location>
</feature>
<comment type="caution">
    <text evidence="3">The sequence shown here is derived from an EMBL/GenBank/DDBJ whole genome shotgun (WGS) entry which is preliminary data.</text>
</comment>
<keyword evidence="1" id="KW-0472">Membrane</keyword>
<evidence type="ECO:0000256" key="1">
    <source>
        <dbReference type="SAM" id="Phobius"/>
    </source>
</evidence>
<evidence type="ECO:0000313" key="3">
    <source>
        <dbReference type="EMBL" id="EJR26752.1"/>
    </source>
</evidence>
<evidence type="ECO:0000259" key="2">
    <source>
        <dbReference type="Pfam" id="PF02517"/>
    </source>
</evidence>
<dbReference type="InterPro" id="IPR003675">
    <property type="entry name" value="Rce1/LyrA-like_dom"/>
</dbReference>
<dbReference type="InterPro" id="IPR052710">
    <property type="entry name" value="CAAX_protease"/>
</dbReference>
<feature type="domain" description="CAAX prenyl protease 2/Lysostaphin resistance protein A-like" evidence="2">
    <location>
        <begin position="161"/>
        <end position="247"/>
    </location>
</feature>
<dbReference type="PANTHER" id="PTHR36435">
    <property type="entry name" value="SLR1288 PROTEIN"/>
    <property type="match status" value="1"/>
</dbReference>
<sequence length="254" mass="28937">MLVYFKGEKIFNKNAILEKKVKDESKNMNNSNIYKSGYVILIYFVMTQFLGIIGVQLLAKTGWYDIQRNQQQAIQEILVHWELIGFLLTIGIIFLVYKKEWIKEPRLSIKLSKATCGWILAGIVFVFLAQMIGSFLDKSLFQLSTQSENTSSTVAAAVISPIAIVSIVILAPLVEELVFRYATMNILMKKFKETGSIVISALFFAIMHFDFPFIFGYFCIGVVLAFVYKRSNQLLVSYIVHAVMNLIVLMLQII</sequence>
<keyword evidence="1" id="KW-1133">Transmembrane helix</keyword>
<dbReference type="EMBL" id="AHEU01000043">
    <property type="protein sequence ID" value="EJR26948.1"/>
    <property type="molecule type" value="Genomic_DNA"/>
</dbReference>
<feature type="transmembrane region" description="Helical" evidence="1">
    <location>
        <begin position="38"/>
        <end position="58"/>
    </location>
</feature>
<keyword evidence="1" id="KW-0812">Transmembrane</keyword>
<feature type="transmembrane region" description="Helical" evidence="1">
    <location>
        <begin position="118"/>
        <end position="136"/>
    </location>
</feature>
<feature type="transmembrane region" description="Helical" evidence="1">
    <location>
        <begin position="195"/>
        <end position="228"/>
    </location>
</feature>
<feature type="transmembrane region" description="Helical" evidence="1">
    <location>
        <begin position="234"/>
        <end position="253"/>
    </location>
</feature>
<feature type="transmembrane region" description="Helical" evidence="1">
    <location>
        <begin position="156"/>
        <end position="174"/>
    </location>
</feature>
<evidence type="ECO:0000313" key="4">
    <source>
        <dbReference type="EMBL" id="EJR26948.1"/>
    </source>
</evidence>
<dbReference type="GO" id="GO:0004175">
    <property type="term" value="F:endopeptidase activity"/>
    <property type="evidence" value="ECO:0007669"/>
    <property type="project" value="UniProtKB-ARBA"/>
</dbReference>
<dbReference type="Proteomes" id="UP000006960">
    <property type="component" value="Unassembled WGS sequence"/>
</dbReference>